<evidence type="ECO:0000259" key="7">
    <source>
        <dbReference type="Pfam" id="PF02931"/>
    </source>
</evidence>
<keyword evidence="3 6" id="KW-1133">Transmembrane helix</keyword>
<keyword evidence="8" id="KW-0675">Receptor</keyword>
<evidence type="ECO:0000256" key="2">
    <source>
        <dbReference type="ARBA" id="ARBA00022692"/>
    </source>
</evidence>
<keyword evidence="4 6" id="KW-0472">Membrane</keyword>
<keyword evidence="9" id="KW-1185">Reference proteome</keyword>
<evidence type="ECO:0000256" key="4">
    <source>
        <dbReference type="ARBA" id="ARBA00023136"/>
    </source>
</evidence>
<name>A0ABR1FKX6_AURAN</name>
<comment type="subcellular location">
    <subcellularLocation>
        <location evidence="1">Membrane</location>
        <topology evidence="1">Multi-pass membrane protein</topology>
    </subcellularLocation>
</comment>
<dbReference type="InterPro" id="IPR036719">
    <property type="entry name" value="Neuro-gated_channel_TM_sf"/>
</dbReference>
<evidence type="ECO:0000256" key="1">
    <source>
        <dbReference type="ARBA" id="ARBA00004141"/>
    </source>
</evidence>
<evidence type="ECO:0000256" key="6">
    <source>
        <dbReference type="SAM" id="Phobius"/>
    </source>
</evidence>
<dbReference type="Gene3D" id="2.70.170.10">
    <property type="entry name" value="Neurotransmitter-gated ion-channel ligand-binding domain"/>
    <property type="match status" value="1"/>
</dbReference>
<dbReference type="Pfam" id="PF02931">
    <property type="entry name" value="Neur_chan_LBD"/>
    <property type="match status" value="1"/>
</dbReference>
<dbReference type="SUPFAM" id="SSF63712">
    <property type="entry name" value="Nicotinic receptor ligand binding domain-like"/>
    <property type="match status" value="1"/>
</dbReference>
<dbReference type="SUPFAM" id="SSF90112">
    <property type="entry name" value="Neurotransmitter-gated ion-channel transmembrane pore"/>
    <property type="match status" value="1"/>
</dbReference>
<dbReference type="InterPro" id="IPR036734">
    <property type="entry name" value="Neur_chan_lig-bd_sf"/>
</dbReference>
<accession>A0ABR1FKX6</accession>
<feature type="transmembrane region" description="Helical" evidence="6">
    <location>
        <begin position="775"/>
        <end position="794"/>
    </location>
</feature>
<dbReference type="Proteomes" id="UP001363151">
    <property type="component" value="Unassembled WGS sequence"/>
</dbReference>
<feature type="transmembrane region" description="Helical" evidence="6">
    <location>
        <begin position="547"/>
        <end position="569"/>
    </location>
</feature>
<dbReference type="Gene3D" id="1.20.58.390">
    <property type="entry name" value="Neurotransmitter-gated ion-channel transmembrane domain"/>
    <property type="match status" value="1"/>
</dbReference>
<evidence type="ECO:0000256" key="3">
    <source>
        <dbReference type="ARBA" id="ARBA00022989"/>
    </source>
</evidence>
<dbReference type="InterPro" id="IPR038050">
    <property type="entry name" value="Neuro_actylchol_rec"/>
</dbReference>
<evidence type="ECO:0000256" key="5">
    <source>
        <dbReference type="SAM" id="MobiDB-lite"/>
    </source>
</evidence>
<dbReference type="InterPro" id="IPR006201">
    <property type="entry name" value="Neur_channel"/>
</dbReference>
<dbReference type="EMBL" id="JBBJCI010000366">
    <property type="protein sequence ID" value="KAK7232750.1"/>
    <property type="molecule type" value="Genomic_DNA"/>
</dbReference>
<sequence length="806" mass="88474">MGLRRALLLASLWRARTDEDLSWGSLEQQADDDFVPTLSASNVTAYLMMPNAHCIDCAEGTGSWCAGATALYEAAVEPAETICVGHTLEEWKAAVAAVLAKHDDPADVLFVPFWIRSDWMQSLAAPLKNGSTAVLVGGAANGVMMYPELDYGPAPPANHSYDARLFMVGPNNYEGSYAQAREFCRITESEDKRHVVMTTVALHERSKAFADGVAAFCGDRGHVLYAFDHSGDPSIVFGSQDDVYELYAAHFLERPEISVVLTNDATHAKAATLAAADFREGGTFGLHLSTNSFWNDDEPLGDNVFANMNVIYQSPGEGMLFVVERLVRLVKARSSILGRLENRFIKYSPKLELPDMATSIMDEILPAYSASVAPAYPTVATVQLNNIAVTQVTPTEAFFFEIVADLSLSWVDARLSYSPSQLNESMVYPPADIWHPSLSFVGAYDVAELRSTPCEVSCDGTVRWTRTFRVSSICDSALEMFPFDDHQCELRIHADVPVSQLELDVDEMHVDFEGHNYKLSTSIGARGATSYGRALQPFIFKFDHKPFAYYIKLVFPVALLNFAGFLGFWMDSASDSVALGITTVLCTLALRETVEFPDAFYLTWIEIFVMINITVQTICLVLAIFKYHKKTEYLIGKNMYSHPLARMKSVISASLGNERNAAARASLVARASRRASQAAASGRDSGDDDEKDEGGAVHELVAVDVADEAPPSPSRSSRGGSPPLPDEAPETLSAHAPSTRKMLGSLTHSASMRLLGTPPEDDGELEVYHDYPTDLVGRYIVIPSYILIFFIFTYNEGELVKSILET</sequence>
<reference evidence="8 9" key="1">
    <citation type="submission" date="2024-03" db="EMBL/GenBank/DDBJ databases">
        <title>Aureococcus anophagefferens CCMP1851 and Kratosvirus quantuckense: Draft genome of a second virus-susceptible host strain in the model system.</title>
        <authorList>
            <person name="Chase E."/>
            <person name="Truchon A.R."/>
            <person name="Schepens W."/>
            <person name="Wilhelm S.W."/>
        </authorList>
    </citation>
    <scope>NUCLEOTIDE SEQUENCE [LARGE SCALE GENOMIC DNA]</scope>
    <source>
        <strain evidence="8 9">CCMP1851</strain>
    </source>
</reference>
<protein>
    <submittedName>
        <fullName evidence="8">GABA-A receptor</fullName>
    </submittedName>
</protein>
<feature type="transmembrane region" description="Helical" evidence="6">
    <location>
        <begin position="576"/>
        <end position="594"/>
    </location>
</feature>
<organism evidence="8 9">
    <name type="scientific">Aureococcus anophagefferens</name>
    <name type="common">Harmful bloom alga</name>
    <dbReference type="NCBI Taxonomy" id="44056"/>
    <lineage>
        <taxon>Eukaryota</taxon>
        <taxon>Sar</taxon>
        <taxon>Stramenopiles</taxon>
        <taxon>Ochrophyta</taxon>
        <taxon>Pelagophyceae</taxon>
        <taxon>Pelagomonadales</taxon>
        <taxon>Pelagomonadaceae</taxon>
        <taxon>Aureococcus</taxon>
    </lineage>
</organism>
<comment type="caution">
    <text evidence="8">The sequence shown here is derived from an EMBL/GenBank/DDBJ whole genome shotgun (WGS) entry which is preliminary data.</text>
</comment>
<feature type="transmembrane region" description="Helical" evidence="6">
    <location>
        <begin position="600"/>
        <end position="625"/>
    </location>
</feature>
<evidence type="ECO:0000313" key="8">
    <source>
        <dbReference type="EMBL" id="KAK7232750.1"/>
    </source>
</evidence>
<keyword evidence="2 6" id="KW-0812">Transmembrane</keyword>
<evidence type="ECO:0000313" key="9">
    <source>
        <dbReference type="Proteomes" id="UP001363151"/>
    </source>
</evidence>
<proteinExistence type="predicted"/>
<gene>
    <name evidence="8" type="ORF">SO694_00037142</name>
</gene>
<dbReference type="InterPro" id="IPR006202">
    <property type="entry name" value="Neur_chan_lig-bd"/>
</dbReference>
<feature type="region of interest" description="Disordered" evidence="5">
    <location>
        <begin position="703"/>
        <end position="734"/>
    </location>
</feature>
<feature type="domain" description="Neurotransmitter-gated ion-channel ligand-binding" evidence="7">
    <location>
        <begin position="358"/>
        <end position="493"/>
    </location>
</feature>
<dbReference type="PANTHER" id="PTHR18945">
    <property type="entry name" value="NEUROTRANSMITTER GATED ION CHANNEL"/>
    <property type="match status" value="1"/>
</dbReference>